<dbReference type="Proteomes" id="UP000785679">
    <property type="component" value="Unassembled WGS sequence"/>
</dbReference>
<organism evidence="2 3">
    <name type="scientific">Halteria grandinella</name>
    <dbReference type="NCBI Taxonomy" id="5974"/>
    <lineage>
        <taxon>Eukaryota</taxon>
        <taxon>Sar</taxon>
        <taxon>Alveolata</taxon>
        <taxon>Ciliophora</taxon>
        <taxon>Intramacronucleata</taxon>
        <taxon>Spirotrichea</taxon>
        <taxon>Stichotrichia</taxon>
        <taxon>Sporadotrichida</taxon>
        <taxon>Halteriidae</taxon>
        <taxon>Halteria</taxon>
    </lineage>
</organism>
<sequence length="148" mass="16869">MASQACRENNKEILKDDTKDPSQGGNKDRYTKLIGGISKTSDVEEFTYTQWTGSATDLIILNLLDEYERIHSIENQKTKDASMNTSLGNDKKPALLDPNTVRVGLAFSGHKKVTWEIPCSEHILPINIQSRRIHRLHNYYILHSFNPQ</sequence>
<gene>
    <name evidence="2" type="ORF">FGO68_gene3083</name>
</gene>
<dbReference type="EMBL" id="RRYP01013038">
    <property type="protein sequence ID" value="TNV76741.1"/>
    <property type="molecule type" value="Genomic_DNA"/>
</dbReference>
<dbReference type="AlphaFoldDB" id="A0A8J8NK52"/>
<name>A0A8J8NK52_HALGN</name>
<keyword evidence="3" id="KW-1185">Reference proteome</keyword>
<evidence type="ECO:0000313" key="2">
    <source>
        <dbReference type="EMBL" id="TNV76741.1"/>
    </source>
</evidence>
<feature type="compositionally biased region" description="Basic and acidic residues" evidence="1">
    <location>
        <begin position="8"/>
        <end position="30"/>
    </location>
</feature>
<evidence type="ECO:0000256" key="1">
    <source>
        <dbReference type="SAM" id="MobiDB-lite"/>
    </source>
</evidence>
<accession>A0A8J8NK52</accession>
<reference evidence="2" key="1">
    <citation type="submission" date="2019-06" db="EMBL/GenBank/DDBJ databases">
        <authorList>
            <person name="Zheng W."/>
        </authorList>
    </citation>
    <scope>NUCLEOTIDE SEQUENCE</scope>
    <source>
        <strain evidence="2">QDHG01</strain>
    </source>
</reference>
<proteinExistence type="predicted"/>
<protein>
    <submittedName>
        <fullName evidence="2">Uncharacterized protein</fullName>
    </submittedName>
</protein>
<feature type="region of interest" description="Disordered" evidence="1">
    <location>
        <begin position="1"/>
        <end position="30"/>
    </location>
</feature>
<comment type="caution">
    <text evidence="2">The sequence shown here is derived from an EMBL/GenBank/DDBJ whole genome shotgun (WGS) entry which is preliminary data.</text>
</comment>
<evidence type="ECO:0000313" key="3">
    <source>
        <dbReference type="Proteomes" id="UP000785679"/>
    </source>
</evidence>